<name>A0A8S5R1V9_9CAUD</name>
<dbReference type="EMBL" id="BK015793">
    <property type="protein sequence ID" value="DAE25130.1"/>
    <property type="molecule type" value="Genomic_DNA"/>
</dbReference>
<reference evidence="1" key="1">
    <citation type="journal article" date="2021" name="Proc. Natl. Acad. Sci. U.S.A.">
        <title>A Catalog of Tens of Thousands of Viruses from Human Metagenomes Reveals Hidden Associations with Chronic Diseases.</title>
        <authorList>
            <person name="Tisza M.J."/>
            <person name="Buck C.B."/>
        </authorList>
    </citation>
    <scope>NUCLEOTIDE SEQUENCE</scope>
    <source>
        <strain evidence="1">Ct5xX4</strain>
    </source>
</reference>
<accession>A0A8S5R1V9</accession>
<proteinExistence type="predicted"/>
<organism evidence="1">
    <name type="scientific">Myoviridae sp. ct5xX4</name>
    <dbReference type="NCBI Taxonomy" id="2826616"/>
    <lineage>
        <taxon>Viruses</taxon>
        <taxon>Duplodnaviria</taxon>
        <taxon>Heunggongvirae</taxon>
        <taxon>Uroviricota</taxon>
        <taxon>Caudoviricetes</taxon>
    </lineage>
</organism>
<protein>
    <submittedName>
        <fullName evidence="1">Tail protein</fullName>
    </submittedName>
</protein>
<evidence type="ECO:0000313" key="1">
    <source>
        <dbReference type="EMBL" id="DAE25130.1"/>
    </source>
</evidence>
<sequence>MAKQVISNKVYESLQVPTEQSRNTTGKILYANRFSGVAQVAMPSDLKSLIDSDLGLIGNNILVQLEQKMKGYANGPWYIDSRDGVIYIHNRKFTQEPEYTYIYQQENGEVLRVSFTMQKITKRVKAQLTQTIDPEDKGLVVGSTDTTEPEREKEEISLFKPLKSPQDNTEVVPSWDYRTGQNFGLGHPHPITVSPEIIASHKQYEAKVKKSSSAIKEYGSQKPYVAYNAGKQEALDNLSTEQYREAINTAVNNLPNDKKRVIQEILKNSKNGKELESNLRQLLENERYLFTGEYKMEYLAEEWVDPREYDPEGMTPLHMIDLRDTQGNKYKIASANEQSQRGISAMEKDPCIMVYPDTYELKYSGDGVTTPTMTRKVKARVKIRRMKKVPYLVPIYKLYHNLFGRYGGADKVTWAMNANANGGLKISERKLVCQMTVVGRPSLQSSQVIYLDNVGKRWSGFWYIKSVQHSMDAGQGYLCTLDLIKNNARDGQTTSMTQLSTQDIVSNDAKDSAKTDFGKNKKNTANASDIVHDFTYNEVVYFVERFMDDKGRIIDKKGAGEFLQNKFYYDEINAKDPKALAAGTVRTEGTVVTSNGTALYGKTNVIKADQSKVTPSMKERYNFDEFNWAMKAYERYKSNKK</sequence>